<reference evidence="2" key="1">
    <citation type="submission" date="2023-04" db="EMBL/GenBank/DDBJ databases">
        <title>Phytophthora lilii NBRC 32176.</title>
        <authorList>
            <person name="Ichikawa N."/>
            <person name="Sato H."/>
            <person name="Tonouchi N."/>
        </authorList>
    </citation>
    <scope>NUCLEOTIDE SEQUENCE</scope>
    <source>
        <strain evidence="2">NBRC 32176</strain>
    </source>
</reference>
<name>A0A9W6TQ26_9STRA</name>
<feature type="compositionally biased region" description="Acidic residues" evidence="1">
    <location>
        <begin position="92"/>
        <end position="103"/>
    </location>
</feature>
<evidence type="ECO:0000313" key="2">
    <source>
        <dbReference type="EMBL" id="GMF17587.1"/>
    </source>
</evidence>
<comment type="caution">
    <text evidence="2">The sequence shown here is derived from an EMBL/GenBank/DDBJ whole genome shotgun (WGS) entry which is preliminary data.</text>
</comment>
<sequence>MKLSEKFQANETAPKNSSWMISYDSAKWCLIPASTIEVVCSSCSSREWCSMASDRAGDSFVDSQSSRMETISEGSVTFNDSVNYPDAKYDEDAHDEEEDDDYLEEKGPSVAPPSSPEDATVSIGRSSGVRPLSRNLTDE</sequence>
<dbReference type="EMBL" id="BSXW01000288">
    <property type="protein sequence ID" value="GMF17587.1"/>
    <property type="molecule type" value="Genomic_DNA"/>
</dbReference>
<evidence type="ECO:0000313" key="3">
    <source>
        <dbReference type="Proteomes" id="UP001165083"/>
    </source>
</evidence>
<accession>A0A9W6TQ26</accession>
<organism evidence="2 3">
    <name type="scientific">Phytophthora lilii</name>
    <dbReference type="NCBI Taxonomy" id="2077276"/>
    <lineage>
        <taxon>Eukaryota</taxon>
        <taxon>Sar</taxon>
        <taxon>Stramenopiles</taxon>
        <taxon>Oomycota</taxon>
        <taxon>Peronosporomycetes</taxon>
        <taxon>Peronosporales</taxon>
        <taxon>Peronosporaceae</taxon>
        <taxon>Phytophthora</taxon>
    </lineage>
</organism>
<dbReference type="Proteomes" id="UP001165083">
    <property type="component" value="Unassembled WGS sequence"/>
</dbReference>
<proteinExistence type="predicted"/>
<evidence type="ECO:0000256" key="1">
    <source>
        <dbReference type="SAM" id="MobiDB-lite"/>
    </source>
</evidence>
<gene>
    <name evidence="2" type="ORF">Plil01_000645400</name>
</gene>
<feature type="compositionally biased region" description="Polar residues" evidence="1">
    <location>
        <begin position="61"/>
        <end position="82"/>
    </location>
</feature>
<dbReference type="AlphaFoldDB" id="A0A9W6TQ26"/>
<feature type="region of interest" description="Disordered" evidence="1">
    <location>
        <begin position="56"/>
        <end position="139"/>
    </location>
</feature>
<keyword evidence="3" id="KW-1185">Reference proteome</keyword>
<protein>
    <submittedName>
        <fullName evidence="2">Unnamed protein product</fullName>
    </submittedName>
</protein>